<name>A0A1B6JRM0_9HEMI</name>
<organism evidence="1">
    <name type="scientific">Homalodisca liturata</name>
    <dbReference type="NCBI Taxonomy" id="320908"/>
    <lineage>
        <taxon>Eukaryota</taxon>
        <taxon>Metazoa</taxon>
        <taxon>Ecdysozoa</taxon>
        <taxon>Arthropoda</taxon>
        <taxon>Hexapoda</taxon>
        <taxon>Insecta</taxon>
        <taxon>Pterygota</taxon>
        <taxon>Neoptera</taxon>
        <taxon>Paraneoptera</taxon>
        <taxon>Hemiptera</taxon>
        <taxon>Auchenorrhyncha</taxon>
        <taxon>Membracoidea</taxon>
        <taxon>Cicadellidae</taxon>
        <taxon>Cicadellinae</taxon>
        <taxon>Proconiini</taxon>
        <taxon>Homalodisca</taxon>
    </lineage>
</organism>
<feature type="non-terminal residue" evidence="1">
    <location>
        <position position="120"/>
    </location>
</feature>
<gene>
    <name evidence="1" type="ORF">g.55756</name>
</gene>
<reference evidence="1" key="1">
    <citation type="submission" date="2015-11" db="EMBL/GenBank/DDBJ databases">
        <title>De novo transcriptome assembly of four potential Pierce s Disease insect vectors from Arizona vineyards.</title>
        <authorList>
            <person name="Tassone E.E."/>
        </authorList>
    </citation>
    <scope>NUCLEOTIDE SEQUENCE</scope>
</reference>
<dbReference type="EMBL" id="GECU01005838">
    <property type="protein sequence ID" value="JAT01869.1"/>
    <property type="molecule type" value="Transcribed_RNA"/>
</dbReference>
<sequence>EIVKTLILCSSLRELRINAELLDNEAASIFNGLKGLENLYVYGDAQSSEFVEVALSNLTSLKELSIVVDKLSDKAINAIKGCSKLEKLCLSECYNSSSFVEMLIPSLPLVREVEMNVRSL</sequence>
<dbReference type="Gene3D" id="3.80.10.10">
    <property type="entry name" value="Ribonuclease Inhibitor"/>
    <property type="match status" value="1"/>
</dbReference>
<accession>A0A1B6JRM0</accession>
<dbReference type="AlphaFoldDB" id="A0A1B6JRM0"/>
<evidence type="ECO:0000313" key="1">
    <source>
        <dbReference type="EMBL" id="JAT01869.1"/>
    </source>
</evidence>
<dbReference type="InterPro" id="IPR032675">
    <property type="entry name" value="LRR_dom_sf"/>
</dbReference>
<proteinExistence type="predicted"/>
<protein>
    <recommendedName>
        <fullName evidence="2">F-box/LRR-repeat protein</fullName>
    </recommendedName>
</protein>
<dbReference type="SUPFAM" id="SSF52047">
    <property type="entry name" value="RNI-like"/>
    <property type="match status" value="1"/>
</dbReference>
<feature type="non-terminal residue" evidence="1">
    <location>
        <position position="1"/>
    </location>
</feature>
<evidence type="ECO:0008006" key="2">
    <source>
        <dbReference type="Google" id="ProtNLM"/>
    </source>
</evidence>